<dbReference type="InterPro" id="IPR027483">
    <property type="entry name" value="PInositol-4-P-4/5-kinase_C_sf"/>
</dbReference>
<evidence type="ECO:0000256" key="4">
    <source>
        <dbReference type="SAM" id="MobiDB-lite"/>
    </source>
</evidence>
<protein>
    <recommendedName>
        <fullName evidence="1">1-phosphatidylinositol-4-phosphate 5-kinase</fullName>
        <ecNumber evidence="1">2.7.1.68</ecNumber>
    </recommendedName>
</protein>
<dbReference type="InterPro" id="IPR002498">
    <property type="entry name" value="PInositol-4-P-4/5-kinase_core"/>
</dbReference>
<evidence type="ECO:0000256" key="2">
    <source>
        <dbReference type="ARBA" id="ARBA00022777"/>
    </source>
</evidence>
<dbReference type="PANTHER" id="PTHR23086">
    <property type="entry name" value="PHOSPHATIDYLINOSITOL-4-PHOSPHATE 5-KINASE"/>
    <property type="match status" value="1"/>
</dbReference>
<keyword evidence="2 3" id="KW-0418">Kinase</keyword>
<dbReference type="GO" id="GO:0016308">
    <property type="term" value="F:1-phosphatidylinositol-4-phosphate 5-kinase activity"/>
    <property type="evidence" value="ECO:0007669"/>
    <property type="project" value="UniProtKB-EC"/>
</dbReference>
<keyword evidence="3" id="KW-0067">ATP-binding</keyword>
<name>A0A2P6SI46_ROSCH</name>
<feature type="compositionally biased region" description="Low complexity" evidence="4">
    <location>
        <begin position="380"/>
        <end position="402"/>
    </location>
</feature>
<evidence type="ECO:0000313" key="6">
    <source>
        <dbReference type="EMBL" id="PRQ58362.1"/>
    </source>
</evidence>
<proteinExistence type="predicted"/>
<dbReference type="InterPro" id="IPR027484">
    <property type="entry name" value="PInositol-4-P-5-kinase_N"/>
</dbReference>
<dbReference type="SMART" id="SM00330">
    <property type="entry name" value="PIPKc"/>
    <property type="match status" value="1"/>
</dbReference>
<dbReference type="EMBL" id="PDCK01000039">
    <property type="protein sequence ID" value="PRQ58362.1"/>
    <property type="molecule type" value="Genomic_DNA"/>
</dbReference>
<gene>
    <name evidence="6" type="ORF">RchiOBHm_Chr1g0358451</name>
</gene>
<dbReference type="Gene3D" id="3.30.800.10">
    <property type="entry name" value="Phosphatidylinositol Phosphate Kinase II Beta"/>
    <property type="match status" value="1"/>
</dbReference>
<feature type="compositionally biased region" description="Basic and acidic residues" evidence="4">
    <location>
        <begin position="235"/>
        <end position="248"/>
    </location>
</feature>
<keyword evidence="7" id="KW-1185">Reference proteome</keyword>
<dbReference type="Pfam" id="PF01504">
    <property type="entry name" value="PIP5K"/>
    <property type="match status" value="1"/>
</dbReference>
<feature type="domain" description="PIPK" evidence="5">
    <location>
        <begin position="1"/>
        <end position="369"/>
    </location>
</feature>
<reference evidence="6 7" key="1">
    <citation type="journal article" date="2018" name="Nat. Genet.">
        <title>The Rosa genome provides new insights in the design of modern roses.</title>
        <authorList>
            <person name="Bendahmane M."/>
        </authorList>
    </citation>
    <scope>NUCLEOTIDE SEQUENCE [LARGE SCALE GENOMIC DNA]</scope>
    <source>
        <strain evidence="7">cv. Old Blush</strain>
    </source>
</reference>
<feature type="region of interest" description="Disordered" evidence="4">
    <location>
        <begin position="235"/>
        <end position="256"/>
    </location>
</feature>
<dbReference type="GO" id="GO:0005524">
    <property type="term" value="F:ATP binding"/>
    <property type="evidence" value="ECO:0007669"/>
    <property type="project" value="UniProtKB-UniRule"/>
</dbReference>
<feature type="region of interest" description="Disordered" evidence="4">
    <location>
        <begin position="378"/>
        <end position="402"/>
    </location>
</feature>
<dbReference type="PROSITE" id="PS51455">
    <property type="entry name" value="PIPK"/>
    <property type="match status" value="1"/>
</dbReference>
<dbReference type="OMA" id="DYSPMCY"/>
<dbReference type="SUPFAM" id="SSF56104">
    <property type="entry name" value="SAICAR synthase-like"/>
    <property type="match status" value="1"/>
</dbReference>
<dbReference type="EC" id="2.7.1.68" evidence="1"/>
<organism evidence="6 7">
    <name type="scientific">Rosa chinensis</name>
    <name type="common">China rose</name>
    <dbReference type="NCBI Taxonomy" id="74649"/>
    <lineage>
        <taxon>Eukaryota</taxon>
        <taxon>Viridiplantae</taxon>
        <taxon>Streptophyta</taxon>
        <taxon>Embryophyta</taxon>
        <taxon>Tracheophyta</taxon>
        <taxon>Spermatophyta</taxon>
        <taxon>Magnoliopsida</taxon>
        <taxon>eudicotyledons</taxon>
        <taxon>Gunneridae</taxon>
        <taxon>Pentapetalae</taxon>
        <taxon>rosids</taxon>
        <taxon>fabids</taxon>
        <taxon>Rosales</taxon>
        <taxon>Rosaceae</taxon>
        <taxon>Rosoideae</taxon>
        <taxon>Rosoideae incertae sedis</taxon>
        <taxon>Rosa</taxon>
    </lineage>
</organism>
<evidence type="ECO:0000256" key="1">
    <source>
        <dbReference type="ARBA" id="ARBA00012172"/>
    </source>
</evidence>
<dbReference type="PANTHER" id="PTHR23086:SF111">
    <property type="entry name" value="PHOSPHATIDYLINOSITOL 4-PHOSPHATE 5-KINASE 10"/>
    <property type="match status" value="1"/>
</dbReference>
<dbReference type="Proteomes" id="UP000238479">
    <property type="component" value="Chromosome 1"/>
</dbReference>
<accession>A0A2P6SI46</accession>
<evidence type="ECO:0000256" key="3">
    <source>
        <dbReference type="PROSITE-ProRule" id="PRU00781"/>
    </source>
</evidence>
<dbReference type="GO" id="GO:0046854">
    <property type="term" value="P:phosphatidylinositol phosphate biosynthetic process"/>
    <property type="evidence" value="ECO:0007669"/>
    <property type="project" value="TreeGrafter"/>
</dbReference>
<evidence type="ECO:0000259" key="5">
    <source>
        <dbReference type="PROSITE" id="PS51455"/>
    </source>
</evidence>
<dbReference type="STRING" id="74649.A0A2P6SI46"/>
<dbReference type="Gene3D" id="3.30.810.10">
    <property type="entry name" value="2-Layer Sandwich"/>
    <property type="match status" value="1"/>
</dbReference>
<dbReference type="AlphaFoldDB" id="A0A2P6SI46"/>
<dbReference type="InterPro" id="IPR023610">
    <property type="entry name" value="PInositol-4/5-P-5/4-kinase"/>
</dbReference>
<dbReference type="Gramene" id="PRQ58362">
    <property type="protein sequence ID" value="PRQ58362"/>
    <property type="gene ID" value="RchiOBHm_Chr1g0358451"/>
</dbReference>
<dbReference type="GO" id="GO:0005886">
    <property type="term" value="C:plasma membrane"/>
    <property type="evidence" value="ECO:0007669"/>
    <property type="project" value="TreeGrafter"/>
</dbReference>
<keyword evidence="3" id="KW-0547">Nucleotide-binding</keyword>
<comment type="caution">
    <text evidence="6">The sequence shown here is derived from an EMBL/GenBank/DDBJ whole genome shotgun (WGS) entry which is preliminary data.</text>
</comment>
<keyword evidence="3 6" id="KW-0808">Transferase</keyword>
<evidence type="ECO:0000313" key="7">
    <source>
        <dbReference type="Proteomes" id="UP000238479"/>
    </source>
</evidence>
<sequence>MEILKEELSPADFKATKSNRIRYSRNDFRQLPYFATDFEWKDYSPAVFRRILELDSIEYSDYQLSVCGDETLKEVTLSGKLGMVFLLSNDKRFILKTLRKSEVKIYLEMLPNYYDHLMKYGSSLLAKLYGLHVVRPAGGVKVYFVVFGNVIPSDICIFEHYDLKGSSKGRAENKVIIQERPVHKDMDFDFSFYLDPLVRDRLLAQIKTDCEFLESEGVMDYSLFLAIQMESPHQVDKRTSRRTDKEIIDDTSEGSDESSELTLADICDLLDRPGFRFGASLPARAVRAFKKEMGSSRSNRSRNSRAQSSAQECFNVLLFFGIVDICQNYNMRKRLEHACKSIKYDSKSIATVNPKAYSSRFQEFMSEVFLPEVSDDFSDSRVSGASSSNRVSAASSSKISVR</sequence>